<reference evidence="2" key="2">
    <citation type="submission" date="2022-07" db="EMBL/GenBank/DDBJ databases">
        <title>Complete genome of Mycoplasma caviae type strain G122.</title>
        <authorList>
            <person name="Spergser J."/>
        </authorList>
    </citation>
    <scope>NUCLEOTIDE SEQUENCE</scope>
    <source>
        <strain evidence="2">G122</strain>
    </source>
</reference>
<evidence type="ECO:0000313" key="5">
    <source>
        <dbReference type="Proteomes" id="UP001058569"/>
    </source>
</evidence>
<gene>
    <name evidence="3" type="ORF">NCTC10126_00457</name>
    <name evidence="2" type="ORF">NPA07_05625</name>
</gene>
<proteinExistence type="predicted"/>
<dbReference type="EMBL" id="UZVY01000001">
    <property type="protein sequence ID" value="VDR41965.1"/>
    <property type="molecule type" value="Genomic_DNA"/>
</dbReference>
<accession>A0A3P8L743</accession>
<keyword evidence="1" id="KW-0812">Transmembrane</keyword>
<keyword evidence="1" id="KW-0472">Membrane</keyword>
<sequence>MGDFFSGLWTLITWPFRTICGILDTKIYVGPLVGILAFSLFSVFVFGFNWINTTKNFFWLWVISIVAVFIIFFNFFYFMTLAVYLFVDSDRFVYMFWSILLLIVQVFIVSCFVGAFTYFVSWLVNDKTVMRHLDIIWNYINKNEWVIWTLLGFQCTSLVGLLIHTIVNTIIDKINRKTSKDY</sequence>
<feature type="transmembrane region" description="Helical" evidence="1">
    <location>
        <begin position="99"/>
        <end position="125"/>
    </location>
</feature>
<feature type="transmembrane region" description="Helical" evidence="1">
    <location>
        <begin position="27"/>
        <end position="51"/>
    </location>
</feature>
<dbReference type="Proteomes" id="UP001058569">
    <property type="component" value="Chromosome"/>
</dbReference>
<dbReference type="RefSeq" id="WP_126118207.1">
    <property type="nucleotide sequence ID" value="NZ_CP101806.1"/>
</dbReference>
<protein>
    <submittedName>
        <fullName evidence="3">Uncharacterized protein</fullName>
    </submittedName>
</protein>
<feature type="transmembrane region" description="Helical" evidence="1">
    <location>
        <begin position="57"/>
        <end position="87"/>
    </location>
</feature>
<feature type="transmembrane region" description="Helical" evidence="1">
    <location>
        <begin position="145"/>
        <end position="167"/>
    </location>
</feature>
<name>A0A3P8L743_9BACT</name>
<dbReference type="EMBL" id="CP101806">
    <property type="protein sequence ID" value="UUD35251.1"/>
    <property type="molecule type" value="Genomic_DNA"/>
</dbReference>
<evidence type="ECO:0000313" key="4">
    <source>
        <dbReference type="Proteomes" id="UP000280036"/>
    </source>
</evidence>
<evidence type="ECO:0000313" key="2">
    <source>
        <dbReference type="EMBL" id="UUD35251.1"/>
    </source>
</evidence>
<organism evidence="3 4">
    <name type="scientific">Mycoplasmopsis caviae</name>
    <dbReference type="NCBI Taxonomy" id="55603"/>
    <lineage>
        <taxon>Bacteria</taxon>
        <taxon>Bacillati</taxon>
        <taxon>Mycoplasmatota</taxon>
        <taxon>Mycoplasmoidales</taxon>
        <taxon>Metamycoplasmataceae</taxon>
        <taxon>Mycoplasmopsis</taxon>
    </lineage>
</organism>
<dbReference type="Proteomes" id="UP000280036">
    <property type="component" value="Unassembled WGS sequence"/>
</dbReference>
<keyword evidence="5" id="KW-1185">Reference proteome</keyword>
<reference evidence="3 4" key="1">
    <citation type="submission" date="2018-12" db="EMBL/GenBank/DDBJ databases">
        <authorList>
            <consortium name="Pathogen Informatics"/>
        </authorList>
    </citation>
    <scope>NUCLEOTIDE SEQUENCE [LARGE SCALE GENOMIC DNA]</scope>
    <source>
        <strain evidence="3 4">NCTC10126</strain>
    </source>
</reference>
<dbReference type="AlphaFoldDB" id="A0A3P8L743"/>
<evidence type="ECO:0000313" key="3">
    <source>
        <dbReference type="EMBL" id="VDR41965.1"/>
    </source>
</evidence>
<keyword evidence="1" id="KW-1133">Transmembrane helix</keyword>
<evidence type="ECO:0000256" key="1">
    <source>
        <dbReference type="SAM" id="Phobius"/>
    </source>
</evidence>